<name>A0A0C9MFA4_9FUNG</name>
<gene>
    <name evidence="1" type="ORF">MAM1_0263c08902</name>
</gene>
<dbReference type="EMBL" id="DF836552">
    <property type="protein sequence ID" value="GAN09376.1"/>
    <property type="molecule type" value="Genomic_DNA"/>
</dbReference>
<evidence type="ECO:0000313" key="2">
    <source>
        <dbReference type="Proteomes" id="UP000053815"/>
    </source>
</evidence>
<organism evidence="1">
    <name type="scientific">Mucor ambiguus</name>
    <dbReference type="NCBI Taxonomy" id="91626"/>
    <lineage>
        <taxon>Eukaryota</taxon>
        <taxon>Fungi</taxon>
        <taxon>Fungi incertae sedis</taxon>
        <taxon>Mucoromycota</taxon>
        <taxon>Mucoromycotina</taxon>
        <taxon>Mucoromycetes</taxon>
        <taxon>Mucorales</taxon>
        <taxon>Mucorineae</taxon>
        <taxon>Mucoraceae</taxon>
        <taxon>Mucor</taxon>
    </lineage>
</organism>
<proteinExistence type="predicted"/>
<dbReference type="Proteomes" id="UP000053815">
    <property type="component" value="Unassembled WGS sequence"/>
</dbReference>
<dbReference type="AlphaFoldDB" id="A0A0C9MFA4"/>
<keyword evidence="2" id="KW-1185">Reference proteome</keyword>
<evidence type="ECO:0000313" key="1">
    <source>
        <dbReference type="EMBL" id="GAN09376.1"/>
    </source>
</evidence>
<sequence length="66" mass="7287">MPLNIVTNVFFEDESEGDAVDSKADDNGTADAVEAKVVNGHTEQEPTTHMMLPYLQLQNTVKFGYI</sequence>
<reference evidence="1" key="1">
    <citation type="submission" date="2014-09" db="EMBL/GenBank/DDBJ databases">
        <title>Draft genome sequence of an oleaginous Mucoromycotina fungus Mucor ambiguus NBRC6742.</title>
        <authorList>
            <person name="Takeda I."/>
            <person name="Yamane N."/>
            <person name="Morita T."/>
            <person name="Tamano K."/>
            <person name="Machida M."/>
            <person name="Baker S."/>
            <person name="Koike H."/>
        </authorList>
    </citation>
    <scope>NUCLEOTIDE SEQUENCE</scope>
    <source>
        <strain evidence="1">NBRC 6742</strain>
    </source>
</reference>
<accession>A0A0C9MFA4</accession>
<protein>
    <submittedName>
        <fullName evidence="1">Uncharacterized protein</fullName>
    </submittedName>
</protein>